<organism evidence="8 9">
    <name type="scientific">Coffea arabica</name>
    <name type="common">Arabian coffee</name>
    <dbReference type="NCBI Taxonomy" id="13443"/>
    <lineage>
        <taxon>Eukaryota</taxon>
        <taxon>Viridiplantae</taxon>
        <taxon>Streptophyta</taxon>
        <taxon>Embryophyta</taxon>
        <taxon>Tracheophyta</taxon>
        <taxon>Spermatophyta</taxon>
        <taxon>Magnoliopsida</taxon>
        <taxon>eudicotyledons</taxon>
        <taxon>Gunneridae</taxon>
        <taxon>Pentapetalae</taxon>
        <taxon>asterids</taxon>
        <taxon>lamiids</taxon>
        <taxon>Gentianales</taxon>
        <taxon>Rubiaceae</taxon>
        <taxon>Ixoroideae</taxon>
        <taxon>Gardenieae complex</taxon>
        <taxon>Bertiereae - Coffeeae clade</taxon>
        <taxon>Coffeeae</taxon>
        <taxon>Coffea</taxon>
    </lineage>
</organism>
<dbReference type="PANTHER" id="PTHR31391">
    <property type="entry name" value="B3 DOMAIN-CONTAINING PROTEIN OS11G0197600-RELATED"/>
    <property type="match status" value="1"/>
</dbReference>
<dbReference type="SUPFAM" id="SSF101936">
    <property type="entry name" value="DNA-binding pseudobarrel domain"/>
    <property type="match status" value="2"/>
</dbReference>
<gene>
    <name evidence="9" type="primary">LOC113712137</name>
</gene>
<dbReference type="PANTHER" id="PTHR31391:SF157">
    <property type="entry name" value="B3 DOMAIN-CONTAINING PROTEIN REM16"/>
    <property type="match status" value="1"/>
</dbReference>
<dbReference type="CDD" id="cd10017">
    <property type="entry name" value="B3_DNA"/>
    <property type="match status" value="2"/>
</dbReference>
<keyword evidence="2" id="KW-0805">Transcription regulation</keyword>
<evidence type="ECO:0000256" key="2">
    <source>
        <dbReference type="ARBA" id="ARBA00023015"/>
    </source>
</evidence>
<keyword evidence="5" id="KW-0539">Nucleus</keyword>
<accession>A0ABM4VW05</accession>
<keyword evidence="3" id="KW-0238">DNA-binding</keyword>
<evidence type="ECO:0000313" key="8">
    <source>
        <dbReference type="Proteomes" id="UP001652660"/>
    </source>
</evidence>
<dbReference type="RefSeq" id="XP_071923715.1">
    <property type="nucleotide sequence ID" value="XM_072067614.1"/>
</dbReference>
<feature type="domain" description="TF-B3" evidence="7">
    <location>
        <begin position="42"/>
        <end position="135"/>
    </location>
</feature>
<evidence type="ECO:0000256" key="3">
    <source>
        <dbReference type="ARBA" id="ARBA00023125"/>
    </source>
</evidence>
<protein>
    <submittedName>
        <fullName evidence="9">B3 domain-containing protein REM16-like isoform X2</fullName>
    </submittedName>
</protein>
<feature type="compositionally biased region" description="Basic residues" evidence="6">
    <location>
        <begin position="185"/>
        <end position="201"/>
    </location>
</feature>
<feature type="domain" description="TF-B3" evidence="7">
    <location>
        <begin position="244"/>
        <end position="342"/>
    </location>
</feature>
<dbReference type="InterPro" id="IPR015300">
    <property type="entry name" value="DNA-bd_pseudobarrel_sf"/>
</dbReference>
<evidence type="ECO:0000259" key="7">
    <source>
        <dbReference type="PROSITE" id="PS50863"/>
    </source>
</evidence>
<dbReference type="SMART" id="SM01019">
    <property type="entry name" value="B3"/>
    <property type="match status" value="2"/>
</dbReference>
<name>A0ABM4VW05_COFAR</name>
<feature type="compositionally biased region" description="Polar residues" evidence="6">
    <location>
        <begin position="203"/>
        <end position="212"/>
    </location>
</feature>
<evidence type="ECO:0000256" key="1">
    <source>
        <dbReference type="ARBA" id="ARBA00004123"/>
    </source>
</evidence>
<dbReference type="Gene3D" id="2.40.330.10">
    <property type="entry name" value="DNA-binding pseudobarrel domain"/>
    <property type="match status" value="2"/>
</dbReference>
<evidence type="ECO:0000313" key="9">
    <source>
        <dbReference type="RefSeq" id="XP_071923715.1"/>
    </source>
</evidence>
<proteinExistence type="predicted"/>
<dbReference type="GeneID" id="113712137"/>
<sequence>MVSDRTLTRGRIKLISGRKMGDDGRACRKWEEEIYWSHFQSAQFFQTLSGRNYRNQLAIPQKFANNLKEKLVGAVSLKGPSGLEWKAGLTMIDDTLYLKEGWKKFVVDHSLKENDVLIFKYVGASRFDVLMFDYQSLCEKESSYFIKRCENGGTDGGCKRKDNPTETIEVTNEASHDVSESTPSKRPRKHGALPPRSRGRQRGTCSSINRSVFSGPASHRRQVTEEDKDEALKMACASASENSFIVVMRPTHVYRGFYLQIPSEWATKYMPNRSQDLTLQVKDKTWKVRFYKRDYRTGGLAGGWKRFVHENFLEEFDVCLFNLVTGAATDDIVMDVSIFKVVEGVIPVTRLPPINLKGRKPMKI</sequence>
<evidence type="ECO:0000256" key="5">
    <source>
        <dbReference type="ARBA" id="ARBA00023242"/>
    </source>
</evidence>
<comment type="subcellular location">
    <subcellularLocation>
        <location evidence="1">Nucleus</location>
    </subcellularLocation>
</comment>
<keyword evidence="8" id="KW-1185">Reference proteome</keyword>
<dbReference type="Pfam" id="PF02362">
    <property type="entry name" value="B3"/>
    <property type="match status" value="2"/>
</dbReference>
<evidence type="ECO:0000256" key="4">
    <source>
        <dbReference type="ARBA" id="ARBA00023163"/>
    </source>
</evidence>
<dbReference type="Proteomes" id="UP001652660">
    <property type="component" value="Chromosome 10e"/>
</dbReference>
<feature type="region of interest" description="Disordered" evidence="6">
    <location>
        <begin position="171"/>
        <end position="225"/>
    </location>
</feature>
<evidence type="ECO:0000256" key="6">
    <source>
        <dbReference type="SAM" id="MobiDB-lite"/>
    </source>
</evidence>
<dbReference type="InterPro" id="IPR003340">
    <property type="entry name" value="B3_DNA-bd"/>
</dbReference>
<reference evidence="9" key="1">
    <citation type="submission" date="2025-08" db="UniProtKB">
        <authorList>
            <consortium name="RefSeq"/>
        </authorList>
    </citation>
    <scope>IDENTIFICATION</scope>
    <source>
        <tissue evidence="9">Leaves</tissue>
    </source>
</reference>
<keyword evidence="4" id="KW-0804">Transcription</keyword>
<dbReference type="InterPro" id="IPR044837">
    <property type="entry name" value="REM16-like"/>
</dbReference>
<dbReference type="PROSITE" id="PS50863">
    <property type="entry name" value="B3"/>
    <property type="match status" value="2"/>
</dbReference>